<evidence type="ECO:0000313" key="5">
    <source>
        <dbReference type="Proteomes" id="UP000611215"/>
    </source>
</evidence>
<protein>
    <submittedName>
        <fullName evidence="4">M56 family metallopeptidase</fullName>
    </submittedName>
</protein>
<dbReference type="RefSeq" id="WP_195870032.1">
    <property type="nucleotide sequence ID" value="NZ_JADOET010000001.1"/>
</dbReference>
<keyword evidence="5" id="KW-1185">Reference proteome</keyword>
<dbReference type="EMBL" id="JADOET010000001">
    <property type="protein sequence ID" value="MBF8148763.1"/>
    <property type="molecule type" value="Genomic_DNA"/>
</dbReference>
<feature type="compositionally biased region" description="Pro residues" evidence="1">
    <location>
        <begin position="868"/>
        <end position="877"/>
    </location>
</feature>
<dbReference type="PANTHER" id="PTHR34978:SF3">
    <property type="entry name" value="SLR0241 PROTEIN"/>
    <property type="match status" value="1"/>
</dbReference>
<sequence length="1001" mass="115415">METYLFKFSVCLGIFWLVYVLFLERQNRHHFKRFYLLGALTLALIIPKLTITEYVEPVVTTIETAPTFINIDPALIDTTIEEPSFFDLETTLWFIYGFGVLLFTLRFVVNLFKMQRRISKNETVKHRPFIYVLLQDNLIPHSFFRYIFFNKTRYESNHIPKEVVLHEETHAKQLHSIDIVLLELLQIIFWFHPLIYILKHHIKLNHEFLADQAVLQQGSDIKTYQTILLQFSSNTQNHQLASAINYSSIKKRFTVMKTQTSKTRIWLSTLLVLPIIAILFYNFTKKEYVEKKSIDTSEVFQLENQIQNDGASKKLMEEYRNFIIEYKDTNIIYSQKYERAIIIYDQLMSDKQRATVEKYPDNLLPKSNLSKVQPKKPTTAQFKSWKNENEYAIWLDGNHVSNFELNNYTIDDIVYFTGSKIHNNARSKKFPQPFQFSLYTKNGFKTHYQESAINSYNKISKTYSEAIGKYLKGPQTDNSELKILKAQIDKIYNSFTEEEIKKYNILMAPPVPAQYSNSKSEEEPIMVILINRNGELLAKNKSTSLEGIESKLKTLSKSFDDSNSVFVRYDKSNASEKTLKNVITLIRKYDFKVIQADAPLIAPPPPPAPPVPSTPHTPTKTQSNKVIQPVEILIKKDNSILLNEKIIKFNDLAQSATEINKHLTIEERRNYVTASIFTESNNNIDFVKKVQLELHKADIMSSSVRYLESIKKTGLKAKHVSPNAGLTVEQAKIEQEKRLEKYKDFTLPKDSPWAIETKVTSVKETKQKSGPIEINGTNYYYSQQNGVTTYYDTYGKEVKMDNLPPPPPPPAIKTGKISDSQFKSYNKWVKSLKDPNGNHLMVKKEHYEYFTGIYNLMTEEQQKKSEGLPPPPAPPVPSSKQKQTYKFKTESGEIIEVVEDPQPQKQESILPIVNGRVLKTGQLSMSLTEIKKIILTLPNSKVTAFKLKIPGIKTQQFKGNIANSDTIKNLNTLKTGDFIVLFDIKDDKDSEVSPVSIEVID</sequence>
<feature type="compositionally biased region" description="Pro residues" evidence="1">
    <location>
        <begin position="602"/>
        <end position="615"/>
    </location>
</feature>
<feature type="region of interest" description="Disordered" evidence="1">
    <location>
        <begin position="602"/>
        <end position="623"/>
    </location>
</feature>
<comment type="caution">
    <text evidence="4">The sequence shown here is derived from an EMBL/GenBank/DDBJ whole genome shotgun (WGS) entry which is preliminary data.</text>
</comment>
<dbReference type="Proteomes" id="UP000611215">
    <property type="component" value="Unassembled WGS sequence"/>
</dbReference>
<feature type="transmembrane region" description="Helical" evidence="2">
    <location>
        <begin position="91"/>
        <end position="109"/>
    </location>
</feature>
<feature type="transmembrane region" description="Helical" evidence="2">
    <location>
        <begin position="34"/>
        <end position="51"/>
    </location>
</feature>
<organism evidence="4 5">
    <name type="scientific">Winogradskyella marina</name>
    <dbReference type="NCBI Taxonomy" id="2785530"/>
    <lineage>
        <taxon>Bacteria</taxon>
        <taxon>Pseudomonadati</taxon>
        <taxon>Bacteroidota</taxon>
        <taxon>Flavobacteriia</taxon>
        <taxon>Flavobacteriales</taxon>
        <taxon>Flavobacteriaceae</taxon>
        <taxon>Winogradskyella</taxon>
    </lineage>
</organism>
<dbReference type="InterPro" id="IPR052173">
    <property type="entry name" value="Beta-lactam_resp_regulator"/>
</dbReference>
<feature type="transmembrane region" description="Helical" evidence="2">
    <location>
        <begin position="6"/>
        <end position="22"/>
    </location>
</feature>
<evidence type="ECO:0000259" key="3">
    <source>
        <dbReference type="Pfam" id="PF05569"/>
    </source>
</evidence>
<evidence type="ECO:0000313" key="4">
    <source>
        <dbReference type="EMBL" id="MBF8148763.1"/>
    </source>
</evidence>
<feature type="domain" description="Peptidase M56" evidence="3">
    <location>
        <begin position="163"/>
        <end position="254"/>
    </location>
</feature>
<gene>
    <name evidence="4" type="ORF">ITJ86_02575</name>
</gene>
<dbReference type="Pfam" id="PF05569">
    <property type="entry name" value="Peptidase_M56"/>
    <property type="match status" value="1"/>
</dbReference>
<name>A0ABS0EE83_9FLAO</name>
<proteinExistence type="predicted"/>
<evidence type="ECO:0000256" key="1">
    <source>
        <dbReference type="SAM" id="MobiDB-lite"/>
    </source>
</evidence>
<feature type="transmembrane region" description="Helical" evidence="2">
    <location>
        <begin position="265"/>
        <end position="283"/>
    </location>
</feature>
<accession>A0ABS0EE83</accession>
<feature type="region of interest" description="Disordered" evidence="1">
    <location>
        <begin position="860"/>
        <end position="885"/>
    </location>
</feature>
<dbReference type="CDD" id="cd07341">
    <property type="entry name" value="M56_BlaR1_MecR1_like"/>
    <property type="match status" value="1"/>
</dbReference>
<keyword evidence="2" id="KW-1133">Transmembrane helix</keyword>
<keyword evidence="2" id="KW-0812">Transmembrane</keyword>
<evidence type="ECO:0000256" key="2">
    <source>
        <dbReference type="SAM" id="Phobius"/>
    </source>
</evidence>
<dbReference type="PANTHER" id="PTHR34978">
    <property type="entry name" value="POSSIBLE SENSOR-TRANSDUCER PROTEIN BLAR"/>
    <property type="match status" value="1"/>
</dbReference>
<dbReference type="InterPro" id="IPR008756">
    <property type="entry name" value="Peptidase_M56"/>
</dbReference>
<keyword evidence="2" id="KW-0472">Membrane</keyword>
<reference evidence="4 5" key="1">
    <citation type="submission" date="2020-11" db="EMBL/GenBank/DDBJ databases">
        <title>Winogradskyella marina sp. nov., isolated from marine sediment.</title>
        <authorList>
            <person name="Bo J."/>
            <person name="Wang S."/>
            <person name="Song X."/>
            <person name="Du Z."/>
        </authorList>
    </citation>
    <scope>NUCLEOTIDE SEQUENCE [LARGE SCALE GENOMIC DNA]</scope>
    <source>
        <strain evidence="4 5">F6397</strain>
    </source>
</reference>